<dbReference type="PIRSF" id="PIRSF000428">
    <property type="entry name" value="P_Ac_trans"/>
    <property type="match status" value="1"/>
</dbReference>
<sequence>MQIRNFEDLIKAVQKQEARRVVAVNGIDENTLEAMQDAVQLGFVKPIVTGDRETIEKSCSKLGIDVSSYEIIHASDLQEATAKAVELVHEGKADILMKGLISTDKFMRVLLRKEYNLIPSKGMLSHIAVVSNPNYHKLLLFSDAAVLPYPDLKQKLLITNYLICAARAMGIEKPKVAVIAPTEQIIISIPSCMDGATIAKMSEHGQIEHGMVDGPMALDVAINSDAAAIKGFTSPVAGDADCLLFPNIDAANVFYKTNSKLAKAEMSGIIAGAKVPVVVSSRGDSRKTKLNSVALASLIS</sequence>
<keyword evidence="6" id="KW-1185">Reference proteome</keyword>
<name>A0A399SX54_9BACT</name>
<evidence type="ECO:0000256" key="1">
    <source>
        <dbReference type="ARBA" id="ARBA00005656"/>
    </source>
</evidence>
<accession>A0A399SX54</accession>
<dbReference type="Gene3D" id="3.40.718.10">
    <property type="entry name" value="Isopropylmalate Dehydrogenase"/>
    <property type="match status" value="1"/>
</dbReference>
<comment type="similarity">
    <text evidence="1">Belongs to the phosphate acetyltransferase and butyryltransferase family.</text>
</comment>
<proteinExistence type="inferred from homology"/>
<evidence type="ECO:0000256" key="2">
    <source>
        <dbReference type="ARBA" id="ARBA00022679"/>
    </source>
</evidence>
<organism evidence="5 6">
    <name type="scientific">Maribellus luteus</name>
    <dbReference type="NCBI Taxonomy" id="2305463"/>
    <lineage>
        <taxon>Bacteria</taxon>
        <taxon>Pseudomonadati</taxon>
        <taxon>Bacteroidota</taxon>
        <taxon>Bacteroidia</taxon>
        <taxon>Marinilabiliales</taxon>
        <taxon>Prolixibacteraceae</taxon>
        <taxon>Maribellus</taxon>
    </lineage>
</organism>
<dbReference type="OrthoDB" id="9774179at2"/>
<dbReference type="PANTHER" id="PTHR43356:SF2">
    <property type="entry name" value="PHOSPHATE ACETYLTRANSFERASE"/>
    <property type="match status" value="1"/>
</dbReference>
<dbReference type="InterPro" id="IPR050500">
    <property type="entry name" value="Phos_Acetyltrans/Butyryltrans"/>
</dbReference>
<feature type="domain" description="Phosphate acetyl/butaryl transferase" evidence="4">
    <location>
        <begin position="77"/>
        <end position="296"/>
    </location>
</feature>
<dbReference type="EMBL" id="QWGR01000009">
    <property type="protein sequence ID" value="RIJ47269.1"/>
    <property type="molecule type" value="Genomic_DNA"/>
</dbReference>
<evidence type="ECO:0000259" key="4">
    <source>
        <dbReference type="Pfam" id="PF01515"/>
    </source>
</evidence>
<dbReference type="InterPro" id="IPR012147">
    <property type="entry name" value="P_Ac_Bu_trans"/>
</dbReference>
<dbReference type="GO" id="GO:0016746">
    <property type="term" value="F:acyltransferase activity"/>
    <property type="evidence" value="ECO:0007669"/>
    <property type="project" value="UniProtKB-KW"/>
</dbReference>
<dbReference type="Pfam" id="PF01515">
    <property type="entry name" value="PTA_PTB"/>
    <property type="match status" value="1"/>
</dbReference>
<evidence type="ECO:0000313" key="6">
    <source>
        <dbReference type="Proteomes" id="UP000265926"/>
    </source>
</evidence>
<dbReference type="Proteomes" id="UP000265926">
    <property type="component" value="Unassembled WGS sequence"/>
</dbReference>
<dbReference type="InterPro" id="IPR002505">
    <property type="entry name" value="PTA_PTB"/>
</dbReference>
<dbReference type="RefSeq" id="WP_119438985.1">
    <property type="nucleotide sequence ID" value="NZ_QWGR01000009.1"/>
</dbReference>
<protein>
    <submittedName>
        <fullName evidence="5">Phosphate butyryltransferase</fullName>
    </submittedName>
</protein>
<dbReference type="PANTHER" id="PTHR43356">
    <property type="entry name" value="PHOSPHATE ACETYLTRANSFERASE"/>
    <property type="match status" value="1"/>
</dbReference>
<evidence type="ECO:0000256" key="3">
    <source>
        <dbReference type="ARBA" id="ARBA00023315"/>
    </source>
</evidence>
<evidence type="ECO:0000313" key="5">
    <source>
        <dbReference type="EMBL" id="RIJ47269.1"/>
    </source>
</evidence>
<keyword evidence="3" id="KW-0012">Acyltransferase</keyword>
<reference evidence="5 6" key="1">
    <citation type="submission" date="2018-08" db="EMBL/GenBank/DDBJ databases">
        <title>Pallidiluteibacterium maritimus gen. nov., sp. nov., isolated from coastal sediment.</title>
        <authorList>
            <person name="Zhou L.Y."/>
        </authorList>
    </citation>
    <scope>NUCLEOTIDE SEQUENCE [LARGE SCALE GENOMIC DNA]</scope>
    <source>
        <strain evidence="5 6">XSD2</strain>
    </source>
</reference>
<keyword evidence="2 5" id="KW-0808">Transferase</keyword>
<dbReference type="SUPFAM" id="SSF53659">
    <property type="entry name" value="Isocitrate/Isopropylmalate dehydrogenase-like"/>
    <property type="match status" value="1"/>
</dbReference>
<dbReference type="AlphaFoldDB" id="A0A399SX54"/>
<comment type="caution">
    <text evidence="5">The sequence shown here is derived from an EMBL/GenBank/DDBJ whole genome shotgun (WGS) entry which is preliminary data.</text>
</comment>
<gene>
    <name evidence="5" type="ORF">D1614_15685</name>
</gene>